<evidence type="ECO:0000313" key="3">
    <source>
        <dbReference type="Proteomes" id="UP000698222"/>
    </source>
</evidence>
<dbReference type="Proteomes" id="UP000698222">
    <property type="component" value="Unassembled WGS sequence"/>
</dbReference>
<protein>
    <submittedName>
        <fullName evidence="2">Alpha-1,6-mannanase (GH76 family)</fullName>
    </submittedName>
</protein>
<dbReference type="Pfam" id="PF03663">
    <property type="entry name" value="Glyco_hydro_76"/>
    <property type="match status" value="1"/>
</dbReference>
<dbReference type="EMBL" id="JAGIOC010000001">
    <property type="protein sequence ID" value="MBP2407600.1"/>
    <property type="molecule type" value="Genomic_DNA"/>
</dbReference>
<proteinExistence type="predicted"/>
<gene>
    <name evidence="2" type="ORF">JOF44_000503</name>
</gene>
<dbReference type="PROSITE" id="PS51318">
    <property type="entry name" value="TAT"/>
    <property type="match status" value="1"/>
</dbReference>
<dbReference type="PANTHER" id="PTHR47791:SF3">
    <property type="entry name" value="MEIOTICALLY UP-REGULATED GENE 191 PROTEIN"/>
    <property type="match status" value="1"/>
</dbReference>
<dbReference type="Gene3D" id="1.50.10.20">
    <property type="match status" value="1"/>
</dbReference>
<dbReference type="InterPro" id="IPR053169">
    <property type="entry name" value="MUG_Protein"/>
</dbReference>
<organism evidence="2 3">
    <name type="scientific">Brachybacterium fresconis</name>
    <dbReference type="NCBI Taxonomy" id="173363"/>
    <lineage>
        <taxon>Bacteria</taxon>
        <taxon>Bacillati</taxon>
        <taxon>Actinomycetota</taxon>
        <taxon>Actinomycetes</taxon>
        <taxon>Micrococcales</taxon>
        <taxon>Dermabacteraceae</taxon>
        <taxon>Brachybacterium</taxon>
    </lineage>
</organism>
<dbReference type="InterPro" id="IPR005198">
    <property type="entry name" value="Glyco_hydro_76"/>
</dbReference>
<feature type="chain" id="PRO_5046505832" evidence="1">
    <location>
        <begin position="28"/>
        <end position="630"/>
    </location>
</feature>
<feature type="signal peptide" evidence="1">
    <location>
        <begin position="1"/>
        <end position="27"/>
    </location>
</feature>
<dbReference type="SUPFAM" id="SSF48208">
    <property type="entry name" value="Six-hairpin glycosidases"/>
    <property type="match status" value="1"/>
</dbReference>
<evidence type="ECO:0000313" key="2">
    <source>
        <dbReference type="EMBL" id="MBP2407600.1"/>
    </source>
</evidence>
<dbReference type="InterPro" id="IPR006311">
    <property type="entry name" value="TAT_signal"/>
</dbReference>
<comment type="caution">
    <text evidence="2">The sequence shown here is derived from an EMBL/GenBank/DDBJ whole genome shotgun (WGS) entry which is preliminary data.</text>
</comment>
<keyword evidence="1" id="KW-0732">Signal</keyword>
<reference evidence="2 3" key="1">
    <citation type="submission" date="2021-03" db="EMBL/GenBank/DDBJ databases">
        <title>Sequencing the genomes of 1000 actinobacteria strains.</title>
        <authorList>
            <person name="Klenk H.-P."/>
        </authorList>
    </citation>
    <scope>NUCLEOTIDE SEQUENCE [LARGE SCALE GENOMIC DNA]</scope>
    <source>
        <strain evidence="2 3">DSM 14564</strain>
    </source>
</reference>
<dbReference type="PANTHER" id="PTHR47791">
    <property type="entry name" value="MEIOTICALLY UP-REGULATED GENE 191 PROTEIN"/>
    <property type="match status" value="1"/>
</dbReference>
<name>A0ABS4YGG1_9MICO</name>
<dbReference type="RefSeq" id="WP_209887002.1">
    <property type="nucleotide sequence ID" value="NZ_BAAAJV010000011.1"/>
</dbReference>
<accession>A0ABS4YGG1</accession>
<keyword evidence="3" id="KW-1185">Reference proteome</keyword>
<evidence type="ECO:0000256" key="1">
    <source>
        <dbReference type="SAM" id="SignalP"/>
    </source>
</evidence>
<sequence length="630" mass="68908">MTMSRRTLIALSAATLPALGAASVAHAAPPGSPHSGGEQALARARVAADVLLDDYDENKAWFPSSWWNSAVALQTIGDYMLRSGDRRYLGRLDHTFERNKGPFPAGELSGDELYGNFTSRAIDDSGWWALTWITTYDLTEDQKYLDMAVTIGEFMNDFWDPSTCGGGIWWNEERTYKNAVTNGQWIRLTAELHNRIPEDTVWLERSQIAWDWYLASGMINEDGLLNDGLTDACENNGDHVYTYNQGLAVGAPLELWRATGDPQMLEQARYVADSALAEGALFADGILTEWTDVLGETTNDNHKQFKGIFLRYLMDLADTTGDDRYRDVVASQAATIWEQDRTIADRLGVRWAGASTQASPNVFDWRTQASALSALIADVPIGGVDRSLSASLAPVPVVMPDGEPRQLEVELQVAVTSRHARHVPVHLTAQGPDGWVVETEQKVQLDVPETDGRPVTARIPVQVTVPPDAADGNHLLAVSARAPGGLEFLARTAVVVARTIDFDAGTSEDAPWLFDAGGSGVTDEPGRFADGDSSFVYRFPFPAGTTSGELTVTISNQYLVDLGADGRTWTRVLAEDEPIRDASNRADHIVDLTPYLEGEDQDVYLKVSDAFPEDGWGGQVHHVSAEYGTD</sequence>
<dbReference type="InterPro" id="IPR008928">
    <property type="entry name" value="6-hairpin_glycosidase_sf"/>
</dbReference>